<dbReference type="Proteomes" id="UP000185557">
    <property type="component" value="Unassembled WGS sequence"/>
</dbReference>
<reference evidence="1 2" key="1">
    <citation type="submission" date="2016-11" db="EMBL/GenBank/DDBJ databases">
        <title>Draft Genome Sequences of Nine Cyanobacterial Strains from Diverse Habitats.</title>
        <authorList>
            <person name="Zhu T."/>
            <person name="Hou S."/>
            <person name="Lu X."/>
            <person name="Hess W.R."/>
        </authorList>
    </citation>
    <scope>NUCLEOTIDE SEQUENCE [LARGE SCALE GENOMIC DNA]</scope>
    <source>
        <strain evidence="1 2">NIES-30</strain>
    </source>
</reference>
<keyword evidence="2" id="KW-1185">Reference proteome</keyword>
<comment type="caution">
    <text evidence="1">The sequence shown here is derived from an EMBL/GenBank/DDBJ whole genome shotgun (WGS) entry which is preliminary data.</text>
</comment>
<evidence type="ECO:0000313" key="1">
    <source>
        <dbReference type="EMBL" id="OKH48326.1"/>
    </source>
</evidence>
<evidence type="ECO:0000313" key="2">
    <source>
        <dbReference type="Proteomes" id="UP000185557"/>
    </source>
</evidence>
<dbReference type="EMBL" id="MRCG01000006">
    <property type="protein sequence ID" value="OKH48326.1"/>
    <property type="molecule type" value="Genomic_DNA"/>
</dbReference>
<name>A0A1U7J656_9CYAN</name>
<dbReference type="AlphaFoldDB" id="A0A1U7J656"/>
<proteinExistence type="predicted"/>
<accession>A0A1U7J656</accession>
<protein>
    <submittedName>
        <fullName evidence="1">Uncharacterized protein</fullName>
    </submittedName>
</protein>
<sequence length="191" mass="22168">MEDFHVEICSKTNINRLEERSLVHEIRAIIFGSSYDEACENETRLPVGEIVGYELFNHVSGLLIYADEVDQDLSLAVSWLQEQNSEDIEFALCKGCLYLSKVEIRPCWRGKVPVLKAVATYIQHTIMEGLVFCRPMPFPRTESQEEADLQSFRLRQYWSKLGLNCYDSEHNILWESEWSCPSWLAGQRLLD</sequence>
<gene>
    <name evidence="1" type="ORF">NIES30_09830</name>
</gene>
<organism evidence="1 2">
    <name type="scientific">Phormidium tenue NIES-30</name>
    <dbReference type="NCBI Taxonomy" id="549789"/>
    <lineage>
        <taxon>Bacteria</taxon>
        <taxon>Bacillati</taxon>
        <taxon>Cyanobacteriota</taxon>
        <taxon>Cyanophyceae</taxon>
        <taxon>Oscillatoriophycideae</taxon>
        <taxon>Oscillatoriales</taxon>
        <taxon>Oscillatoriaceae</taxon>
        <taxon>Phormidium</taxon>
    </lineage>
</organism>